<evidence type="ECO:0000313" key="3">
    <source>
        <dbReference type="Proteomes" id="UP000224006"/>
    </source>
</evidence>
<feature type="region of interest" description="Disordered" evidence="1">
    <location>
        <begin position="630"/>
        <end position="650"/>
    </location>
</feature>
<dbReference type="AlphaFoldDB" id="A0A2A9M7H7"/>
<name>A0A2A9M7H7_BESBE</name>
<dbReference type="VEuPathDB" id="ToxoDB:BESB_027570"/>
<feature type="region of interest" description="Disordered" evidence="1">
    <location>
        <begin position="417"/>
        <end position="461"/>
    </location>
</feature>
<sequence>MGAPGLRQAAIAGQPVHGLPEKLALRAGFSRQRKGLSSRNQRSAAASSGFFSARLPGSCENQYILALQPVTKSHVARSSVAFAPPTRPFASSSFSTSAWSASASSSSAPHQPSDPSSSRSGRAAAGAPSISSWWWRLAPLAFPLVGFGLYWEQRRRRMLAKDLPALRARFQGDTPFYGKLWGYTTDYFLENSFGDGDLVFLSRDHHSFSFSRAAARAVTRCLLLILPAGGPADGSQRFALGGGMCIDDVGVIFVENGQRYVVSLSAERSGLEKVKYADKVAESFPEAILVRRLRCSPEVREKVHHAIEEALRQSQGVQTGEIAAREEDAASCSASRAAPSLDFHGSATSVWSSFWTEVKRRRAASADAFRLLTAQAFWTAKRRTAALIHKRLQDLLHDAESSVAPGVMENARTKATQLFSEDSSESDAAKEAGPGEASAARGDAEEARSGDSAGRHAGAVGSTESIEGVSIVKPRDTVNILAELVALSTFAERAIKRIDEVFQDKGSPPAAASSTIRPASQLPLAAFPVAVYQAAQLLPPLPSCREWTPEDLLAIEILFQPADLCGPRAAETEGKNVQGGAGEETRSELAKTATLELASLSPQLAPILYVREEKGERDCVARKNMPGLIRQRERAGRKAAAGAATAQESG</sequence>
<evidence type="ECO:0000256" key="1">
    <source>
        <dbReference type="SAM" id="MobiDB-lite"/>
    </source>
</evidence>
<accession>A0A2A9M7H7</accession>
<dbReference type="RefSeq" id="XP_029215331.1">
    <property type="nucleotide sequence ID" value="XM_029361431.1"/>
</dbReference>
<dbReference type="GeneID" id="40307809"/>
<comment type="caution">
    <text evidence="2">The sequence shown here is derived from an EMBL/GenBank/DDBJ whole genome shotgun (WGS) entry which is preliminary data.</text>
</comment>
<dbReference type="Proteomes" id="UP000224006">
    <property type="component" value="Unassembled WGS sequence"/>
</dbReference>
<dbReference type="EMBL" id="NWUJ01000015">
    <property type="protein sequence ID" value="PFH31322.1"/>
    <property type="molecule type" value="Genomic_DNA"/>
</dbReference>
<dbReference type="KEGG" id="bbes:BESB_027570"/>
<feature type="compositionally biased region" description="Low complexity" evidence="1">
    <location>
        <begin position="638"/>
        <end position="650"/>
    </location>
</feature>
<organism evidence="2 3">
    <name type="scientific">Besnoitia besnoiti</name>
    <name type="common">Apicomplexan protozoan</name>
    <dbReference type="NCBI Taxonomy" id="94643"/>
    <lineage>
        <taxon>Eukaryota</taxon>
        <taxon>Sar</taxon>
        <taxon>Alveolata</taxon>
        <taxon>Apicomplexa</taxon>
        <taxon>Conoidasida</taxon>
        <taxon>Coccidia</taxon>
        <taxon>Eucoccidiorida</taxon>
        <taxon>Eimeriorina</taxon>
        <taxon>Sarcocystidae</taxon>
        <taxon>Besnoitia</taxon>
    </lineage>
</organism>
<protein>
    <submittedName>
        <fullName evidence="2">Uncharacterized protein</fullName>
    </submittedName>
</protein>
<evidence type="ECO:0000313" key="2">
    <source>
        <dbReference type="EMBL" id="PFH31322.1"/>
    </source>
</evidence>
<proteinExistence type="predicted"/>
<gene>
    <name evidence="2" type="ORF">BESB_027570</name>
</gene>
<reference evidence="2 3" key="1">
    <citation type="submission" date="2017-09" db="EMBL/GenBank/DDBJ databases">
        <title>Genome sequencing of Besnoitia besnoiti strain Bb-Ger1.</title>
        <authorList>
            <person name="Schares G."/>
            <person name="Venepally P."/>
            <person name="Lorenzi H.A."/>
        </authorList>
    </citation>
    <scope>NUCLEOTIDE SEQUENCE [LARGE SCALE GENOMIC DNA]</scope>
    <source>
        <strain evidence="2 3">Bb-Ger1</strain>
    </source>
</reference>
<keyword evidence="3" id="KW-1185">Reference proteome</keyword>
<dbReference type="OrthoDB" id="375908at2759"/>